<keyword evidence="1" id="KW-1133">Transmembrane helix</keyword>
<keyword evidence="1" id="KW-0812">Transmembrane</keyword>
<keyword evidence="1" id="KW-0472">Membrane</keyword>
<accession>A0A2W7RLS7</accession>
<organism evidence="2 3">
    <name type="scientific">Hydrotalea sandarakina</name>
    <dbReference type="NCBI Taxonomy" id="1004304"/>
    <lineage>
        <taxon>Bacteria</taxon>
        <taxon>Pseudomonadati</taxon>
        <taxon>Bacteroidota</taxon>
        <taxon>Chitinophagia</taxon>
        <taxon>Chitinophagales</taxon>
        <taxon>Chitinophagaceae</taxon>
        <taxon>Hydrotalea</taxon>
    </lineage>
</organism>
<evidence type="ECO:0000256" key="1">
    <source>
        <dbReference type="SAM" id="Phobius"/>
    </source>
</evidence>
<evidence type="ECO:0000313" key="3">
    <source>
        <dbReference type="Proteomes" id="UP000249720"/>
    </source>
</evidence>
<dbReference type="AlphaFoldDB" id="A0A2W7RLS7"/>
<keyword evidence="3" id="KW-1185">Reference proteome</keyword>
<dbReference type="EMBL" id="QKZV01000006">
    <property type="protein sequence ID" value="PZX61768.1"/>
    <property type="molecule type" value="Genomic_DNA"/>
</dbReference>
<reference evidence="2 3" key="1">
    <citation type="submission" date="2018-06" db="EMBL/GenBank/DDBJ databases">
        <title>Genomic Encyclopedia of Archaeal and Bacterial Type Strains, Phase II (KMG-II): from individual species to whole genera.</title>
        <authorList>
            <person name="Goeker M."/>
        </authorList>
    </citation>
    <scope>NUCLEOTIDE SEQUENCE [LARGE SCALE GENOMIC DNA]</scope>
    <source>
        <strain evidence="2 3">DSM 23241</strain>
    </source>
</reference>
<protein>
    <submittedName>
        <fullName evidence="2">Uncharacterized protein DUF4199</fullName>
    </submittedName>
</protein>
<proteinExistence type="predicted"/>
<feature type="transmembrane region" description="Helical" evidence="1">
    <location>
        <begin position="36"/>
        <end position="56"/>
    </location>
</feature>
<dbReference type="Proteomes" id="UP000249720">
    <property type="component" value="Unassembled WGS sequence"/>
</dbReference>
<dbReference type="Pfam" id="PF13858">
    <property type="entry name" value="DUF4199"/>
    <property type="match status" value="1"/>
</dbReference>
<evidence type="ECO:0000313" key="2">
    <source>
        <dbReference type="EMBL" id="PZX61768.1"/>
    </source>
</evidence>
<feature type="transmembrane region" description="Helical" evidence="1">
    <location>
        <begin position="77"/>
        <end position="96"/>
    </location>
</feature>
<sequence>MEVSYTSHIRKGLIIAAIIIAINLIGHFSNLILLPWYGFIILTIFIIASFISTWIFNTQTKGYEPFSATLSHGFKTVAVATVIFFVYNFLAMHYFFPGYVTNQIEALKQEALQHGEKMESFTTNIDKAKQIYINTQLAGILILYLLAGGAGALLAAVSAPKKFKPTTSE</sequence>
<comment type="caution">
    <text evidence="2">The sequence shown here is derived from an EMBL/GenBank/DDBJ whole genome shotgun (WGS) entry which is preliminary data.</text>
</comment>
<gene>
    <name evidence="2" type="ORF">LX80_01928</name>
</gene>
<dbReference type="InterPro" id="IPR025250">
    <property type="entry name" value="DUF4199"/>
</dbReference>
<feature type="transmembrane region" description="Helical" evidence="1">
    <location>
        <begin position="12"/>
        <end position="30"/>
    </location>
</feature>
<feature type="transmembrane region" description="Helical" evidence="1">
    <location>
        <begin position="137"/>
        <end position="157"/>
    </location>
</feature>
<name>A0A2W7RLS7_9BACT</name>